<dbReference type="KEGG" id="fas:105272087"/>
<protein>
    <recommendedName>
        <fullName evidence="1">Reverse transcriptase domain-containing protein</fullName>
    </recommendedName>
</protein>
<proteinExistence type="predicted"/>
<dbReference type="InterPro" id="IPR000477">
    <property type="entry name" value="RT_dom"/>
</dbReference>
<dbReference type="Proteomes" id="UP000694866">
    <property type="component" value="Unplaced"/>
</dbReference>
<keyword evidence="2" id="KW-1185">Reference proteome</keyword>
<reference evidence="3" key="1">
    <citation type="submission" date="2025-08" db="UniProtKB">
        <authorList>
            <consortium name="RefSeq"/>
        </authorList>
    </citation>
    <scope>IDENTIFICATION</scope>
    <source>
        <strain evidence="3">USDA-PBARC FA_bdor</strain>
        <tissue evidence="3">Whole organism</tissue>
    </source>
</reference>
<dbReference type="Pfam" id="PF00078">
    <property type="entry name" value="RVT_1"/>
    <property type="match status" value="1"/>
</dbReference>
<evidence type="ECO:0000313" key="3">
    <source>
        <dbReference type="RefSeq" id="XP_011312286.1"/>
    </source>
</evidence>
<dbReference type="PROSITE" id="PS50878">
    <property type="entry name" value="RT_POL"/>
    <property type="match status" value="1"/>
</dbReference>
<feature type="domain" description="Reverse transcriptase" evidence="1">
    <location>
        <begin position="479"/>
        <end position="758"/>
    </location>
</feature>
<dbReference type="OrthoDB" id="7697944at2759"/>
<name>A0A9R1U9Q1_9HYME</name>
<evidence type="ECO:0000259" key="1">
    <source>
        <dbReference type="PROSITE" id="PS50878"/>
    </source>
</evidence>
<dbReference type="InterPro" id="IPR036691">
    <property type="entry name" value="Endo/exonu/phosph_ase_sf"/>
</dbReference>
<dbReference type="GeneID" id="105272087"/>
<dbReference type="SUPFAM" id="SSF56219">
    <property type="entry name" value="DNase I-like"/>
    <property type="match status" value="1"/>
</dbReference>
<sequence length="768" mass="86100">MKLKPPMPIPQFLDDFNCFWSDATKDKSRGRGSGGLLLAAKKPIKLELLETSHWWIFSKVYCSDANFILGLVYFPSAREFNYRYALMMLQETKSQLEVSHVGLPFIIGGDWNARVGKVTDVDESFFEGTSLTCTMDNLDVVLNERCPPTVDFMAAAGLAIVNGRTPSDSPANFTYWKFGESVNDTIWCSAARLDLIRDLRVIPDITCSDHFPLILSLWSRSPHSSPPPPVVPSSWTCSTPKIVWKAEKLQKFQTALETLVYTPFPHCLVSPEFLHSQITDAIWTAAEQSGLISSAKPRSRTVRSGLVTATHKTWFDRECVSLKLQLKAASKASFSSRFAPKDKAALTFAQKRYSAVTSAKKAAHERQLADGLANLSSPSIFWAAVSKCRPRPGLRNAGLPVSVWNEFYRDLYPPRSNEPFLLLGIEDAELDHQFTILEINKGIENLKTSKAPGSDGITNEALKALTPFWVSRMLALFNRALDLGQIPESWSNIIMSMLFENGDRLDPTNYRGIALINTTTKLFTELLRKRLEPWSEARGILPEVQHGFRRGRSCTDAIFTFLSAVHLQLRLGKREVYAVFIDFRRAFDSIPHNLLWRKLLGLGISSKIVRVLISVHSQANLQVRSRGLLSDKFEVTEGVLQGETLSPLLFLLYISDFESFFRSRGHRGFIIDGHSDILLQLFADDAVFQADSHVRLKAILSTLYEYCTYKGLGVNTSKTQILILKGAGPPKNIHPAFTMFNGTPLSIVRSYNYLGVHISSTDKSNETL</sequence>
<dbReference type="Gene3D" id="3.60.10.10">
    <property type="entry name" value="Endonuclease/exonuclease/phosphatase"/>
    <property type="match status" value="1"/>
</dbReference>
<dbReference type="PANTHER" id="PTHR47027">
    <property type="entry name" value="REVERSE TRANSCRIPTASE DOMAIN-CONTAINING PROTEIN"/>
    <property type="match status" value="1"/>
</dbReference>
<accession>A0A9R1U9Q1</accession>
<dbReference type="RefSeq" id="XP_011312286.1">
    <property type="nucleotide sequence ID" value="XM_011313984.1"/>
</dbReference>
<dbReference type="CDD" id="cd01650">
    <property type="entry name" value="RT_nLTR_like"/>
    <property type="match status" value="1"/>
</dbReference>
<dbReference type="AlphaFoldDB" id="A0A9R1U9Q1"/>
<gene>
    <name evidence="3" type="primary">LOC105272087</name>
</gene>
<organism evidence="2 3">
    <name type="scientific">Fopius arisanus</name>
    <dbReference type="NCBI Taxonomy" id="64838"/>
    <lineage>
        <taxon>Eukaryota</taxon>
        <taxon>Metazoa</taxon>
        <taxon>Ecdysozoa</taxon>
        <taxon>Arthropoda</taxon>
        <taxon>Hexapoda</taxon>
        <taxon>Insecta</taxon>
        <taxon>Pterygota</taxon>
        <taxon>Neoptera</taxon>
        <taxon>Endopterygota</taxon>
        <taxon>Hymenoptera</taxon>
        <taxon>Apocrita</taxon>
        <taxon>Ichneumonoidea</taxon>
        <taxon>Braconidae</taxon>
        <taxon>Opiinae</taxon>
        <taxon>Fopius</taxon>
    </lineage>
</organism>
<evidence type="ECO:0000313" key="2">
    <source>
        <dbReference type="Proteomes" id="UP000694866"/>
    </source>
</evidence>
<dbReference type="PANTHER" id="PTHR47027:SF30">
    <property type="entry name" value="THAP-TYPE DOMAIN-CONTAINING PROTEIN"/>
    <property type="match status" value="1"/>
</dbReference>